<reference evidence="3" key="1">
    <citation type="submission" date="2022-05" db="EMBL/GenBank/DDBJ databases">
        <title>Comparative Genomics of Spacecraft Associated Microbes.</title>
        <authorList>
            <person name="Tran M.T."/>
            <person name="Wright A."/>
            <person name="Seuylemezian A."/>
            <person name="Eisen J."/>
            <person name="Coil D."/>
        </authorList>
    </citation>
    <scope>NUCLEOTIDE SEQUENCE</scope>
    <source>
        <strain evidence="3">214.1.1</strain>
    </source>
</reference>
<keyword evidence="1" id="KW-0472">Membrane</keyword>
<dbReference type="RefSeq" id="WP_251195740.1">
    <property type="nucleotide sequence ID" value="NZ_JAMBOL010000015.1"/>
</dbReference>
<sequence>MKGNKLVTILFFFVLALAILIVINPLAIQRQMETTTQEWEEIDQDKVLMEIGNEEVEFVDLREEELYAEGHIPGAINIPYEDFQQRTNELTKDKQVILICHTGRMGVESADFLVKQGFEDVANFGGGMAVWDGPLDSK</sequence>
<dbReference type="InterPro" id="IPR001307">
    <property type="entry name" value="Thiosulphate_STrfase_CS"/>
</dbReference>
<keyword evidence="4" id="KW-1185">Reference proteome</keyword>
<evidence type="ECO:0000313" key="4">
    <source>
        <dbReference type="Proteomes" id="UP001139179"/>
    </source>
</evidence>
<dbReference type="AlphaFoldDB" id="A0A9X2DS46"/>
<gene>
    <name evidence="3" type="ORF">M3202_15330</name>
</gene>
<dbReference type="SUPFAM" id="SSF52821">
    <property type="entry name" value="Rhodanese/Cell cycle control phosphatase"/>
    <property type="match status" value="1"/>
</dbReference>
<evidence type="ECO:0000259" key="2">
    <source>
        <dbReference type="PROSITE" id="PS50206"/>
    </source>
</evidence>
<accession>A0A9X2DS46</accession>
<feature type="domain" description="Rhodanese" evidence="2">
    <location>
        <begin position="52"/>
        <end position="137"/>
    </location>
</feature>
<evidence type="ECO:0000256" key="1">
    <source>
        <dbReference type="SAM" id="Phobius"/>
    </source>
</evidence>
<evidence type="ECO:0000313" key="3">
    <source>
        <dbReference type="EMBL" id="MCM3715442.1"/>
    </source>
</evidence>
<dbReference type="GO" id="GO:0004792">
    <property type="term" value="F:thiosulfate-cyanide sulfurtransferase activity"/>
    <property type="evidence" value="ECO:0007669"/>
    <property type="project" value="InterPro"/>
</dbReference>
<feature type="transmembrane region" description="Helical" evidence="1">
    <location>
        <begin position="6"/>
        <end position="27"/>
    </location>
</feature>
<dbReference type="EMBL" id="JAMBOL010000015">
    <property type="protein sequence ID" value="MCM3715442.1"/>
    <property type="molecule type" value="Genomic_DNA"/>
</dbReference>
<keyword evidence="1" id="KW-0812">Transmembrane</keyword>
<protein>
    <submittedName>
        <fullName evidence="3">Rhodanese-like domain-containing protein</fullName>
    </submittedName>
</protein>
<dbReference type="PANTHER" id="PTHR43031">
    <property type="entry name" value="FAD-DEPENDENT OXIDOREDUCTASE"/>
    <property type="match status" value="1"/>
</dbReference>
<proteinExistence type="predicted"/>
<dbReference type="InterPro" id="IPR036873">
    <property type="entry name" value="Rhodanese-like_dom_sf"/>
</dbReference>
<dbReference type="Pfam" id="PF00581">
    <property type="entry name" value="Rhodanese"/>
    <property type="match status" value="1"/>
</dbReference>
<dbReference type="SMART" id="SM00450">
    <property type="entry name" value="RHOD"/>
    <property type="match status" value="1"/>
</dbReference>
<keyword evidence="1" id="KW-1133">Transmembrane helix</keyword>
<dbReference type="Proteomes" id="UP001139179">
    <property type="component" value="Unassembled WGS sequence"/>
</dbReference>
<dbReference type="CDD" id="cd00158">
    <property type="entry name" value="RHOD"/>
    <property type="match status" value="1"/>
</dbReference>
<dbReference type="Gene3D" id="3.40.250.10">
    <property type="entry name" value="Rhodanese-like domain"/>
    <property type="match status" value="1"/>
</dbReference>
<dbReference type="PANTHER" id="PTHR43031:SF17">
    <property type="entry name" value="SULFURTRANSFERASE YTWF-RELATED"/>
    <property type="match status" value="1"/>
</dbReference>
<dbReference type="PROSITE" id="PS50206">
    <property type="entry name" value="RHODANESE_3"/>
    <property type="match status" value="1"/>
</dbReference>
<dbReference type="PROSITE" id="PS00380">
    <property type="entry name" value="RHODANESE_1"/>
    <property type="match status" value="1"/>
</dbReference>
<dbReference type="InterPro" id="IPR001763">
    <property type="entry name" value="Rhodanese-like_dom"/>
</dbReference>
<name>A0A9X2DS46_9BACI</name>
<organism evidence="3 4">
    <name type="scientific">Halalkalibacter oceani</name>
    <dbReference type="NCBI Taxonomy" id="1653776"/>
    <lineage>
        <taxon>Bacteria</taxon>
        <taxon>Bacillati</taxon>
        <taxon>Bacillota</taxon>
        <taxon>Bacilli</taxon>
        <taxon>Bacillales</taxon>
        <taxon>Bacillaceae</taxon>
        <taxon>Halalkalibacter</taxon>
    </lineage>
</organism>
<dbReference type="InterPro" id="IPR050229">
    <property type="entry name" value="GlpE_sulfurtransferase"/>
</dbReference>
<comment type="caution">
    <text evidence="3">The sequence shown here is derived from an EMBL/GenBank/DDBJ whole genome shotgun (WGS) entry which is preliminary data.</text>
</comment>